<feature type="domain" description="DUF4062" evidence="1">
    <location>
        <begin position="9"/>
        <end position="93"/>
    </location>
</feature>
<organism evidence="2 3">
    <name type="scientific">Cognaticolwellia beringensis</name>
    <dbReference type="NCBI Taxonomy" id="1967665"/>
    <lineage>
        <taxon>Bacteria</taxon>
        <taxon>Pseudomonadati</taxon>
        <taxon>Pseudomonadota</taxon>
        <taxon>Gammaproteobacteria</taxon>
        <taxon>Alteromonadales</taxon>
        <taxon>Colwelliaceae</taxon>
        <taxon>Cognaticolwellia</taxon>
    </lineage>
</organism>
<evidence type="ECO:0000313" key="2">
    <source>
        <dbReference type="EMBL" id="ASP49458.1"/>
    </source>
</evidence>
<sequence length="389" mass="44613">MPVGYKPSVFVSSTCFDLGQVRADIRELIETFGLDPVLSEYDSFPVSSSNDTIANCLQNVRDKADIFILIVGSRYGYQTENGQSITNLEYLEAKKKGIPVYVFINSDVMNILPIWKNSPEADFSSHVENKKVLEFVEQLTHFSSNWVYKFDSAKEIKSALTQQIPYLFMDALVARTKLTKNNLILPQNKYSVEAANIILDKPDFWEYKLFVELLNSYMQDLADKRFDLKYGISFNNNVVIDDVSEVMDWIGNQTDELINLIGISTILINEAAANAFGEPGVAGEHDKIQHVCQRFIEVYSRLIDWKLAFLTLKVEEEFDQILKMASCFADGPLSEIEDYCSRTYKYLYEAINEVSLGNKSVKLDFSFTFESPEMSGYKKEFDRLNHKYF</sequence>
<dbReference type="Pfam" id="PF13271">
    <property type="entry name" value="DUF4062"/>
    <property type="match status" value="1"/>
</dbReference>
<evidence type="ECO:0000313" key="3">
    <source>
        <dbReference type="Proteomes" id="UP000202259"/>
    </source>
</evidence>
<reference evidence="2 3" key="1">
    <citation type="submission" date="2017-08" db="EMBL/GenBank/DDBJ databases">
        <title>Complete genome of Colwellia sp. NB097-1, a psychrophile bacterium ioslated from Bering Sea.</title>
        <authorList>
            <person name="Chen X."/>
        </authorList>
    </citation>
    <scope>NUCLEOTIDE SEQUENCE [LARGE SCALE GENOMIC DNA]</scope>
    <source>
        <strain evidence="2 3">NB097-1</strain>
    </source>
</reference>
<dbReference type="AlphaFoldDB" id="A0A222GC43"/>
<proteinExistence type="predicted"/>
<gene>
    <name evidence="2" type="ORF">B5D82_17770</name>
</gene>
<dbReference type="KEGG" id="cber:B5D82_17770"/>
<evidence type="ECO:0000259" key="1">
    <source>
        <dbReference type="Pfam" id="PF13271"/>
    </source>
</evidence>
<dbReference type="OrthoDB" id="72299at2"/>
<protein>
    <submittedName>
        <fullName evidence="2">DUF4062 domain-containing protein</fullName>
    </submittedName>
</protein>
<dbReference type="RefSeq" id="WP_081153470.1">
    <property type="nucleotide sequence ID" value="NZ_CP020465.1"/>
</dbReference>
<dbReference type="Proteomes" id="UP000202259">
    <property type="component" value="Chromosome"/>
</dbReference>
<dbReference type="InterPro" id="IPR025139">
    <property type="entry name" value="DUF4062"/>
</dbReference>
<keyword evidence="3" id="KW-1185">Reference proteome</keyword>
<accession>A0A222GC43</accession>
<dbReference type="EMBL" id="CP020465">
    <property type="protein sequence ID" value="ASP49458.1"/>
    <property type="molecule type" value="Genomic_DNA"/>
</dbReference>
<name>A0A222GC43_9GAMM</name>